<evidence type="ECO:0000256" key="1">
    <source>
        <dbReference type="ARBA" id="ARBA00006484"/>
    </source>
</evidence>
<evidence type="ECO:0000313" key="3">
    <source>
        <dbReference type="EMBL" id="TCC98855.1"/>
    </source>
</evidence>
<keyword evidence="2" id="KW-0560">Oxidoreductase</keyword>
<dbReference type="InterPro" id="IPR002347">
    <property type="entry name" value="SDR_fam"/>
</dbReference>
<dbReference type="OrthoDB" id="9803333at2"/>
<proteinExistence type="inferred from homology"/>
<dbReference type="GO" id="GO:0016491">
    <property type="term" value="F:oxidoreductase activity"/>
    <property type="evidence" value="ECO:0007669"/>
    <property type="project" value="UniProtKB-KW"/>
</dbReference>
<dbReference type="PROSITE" id="PS00061">
    <property type="entry name" value="ADH_SHORT"/>
    <property type="match status" value="1"/>
</dbReference>
<sequence length="262" mass="28196">MKRLQGKKALVTGSSRGIGKAIALQLAQEGAEVVIHYNQNPTEASEVADVILKNGGLAHVLQADLNHAEQAIKLGMDAWEVMDGIDFLVNNAGVSYKKHFLDTTMADVDHFTNINFKGTLFLTQTVAKQMVLNQTEGSIYTITSINAIQPGLGLSVYGATKGALETLMKGVALELAPHQIKVNTIAVGAIETDMNAPVWQDPEKLKLVNDHIPLGRLGRPQEIASMVADLLASGSYMTGATIKIDGGWQLQQGFLKSQSYNN</sequence>
<dbReference type="SUPFAM" id="SSF51735">
    <property type="entry name" value="NAD(P)-binding Rossmann-fold domains"/>
    <property type="match status" value="1"/>
</dbReference>
<dbReference type="InterPro" id="IPR020904">
    <property type="entry name" value="Sc_DH/Rdtase_CS"/>
</dbReference>
<dbReference type="PANTHER" id="PTHR43639">
    <property type="entry name" value="OXIDOREDUCTASE, SHORT-CHAIN DEHYDROGENASE/REDUCTASE FAMILY (AFU_ORTHOLOGUE AFUA_5G02870)"/>
    <property type="match status" value="1"/>
</dbReference>
<organism evidence="3 4">
    <name type="scientific">Pedobacter hiemivivus</name>
    <dbReference type="NCBI Taxonomy" id="2530454"/>
    <lineage>
        <taxon>Bacteria</taxon>
        <taxon>Pseudomonadati</taxon>
        <taxon>Bacteroidota</taxon>
        <taxon>Sphingobacteriia</taxon>
        <taxon>Sphingobacteriales</taxon>
        <taxon>Sphingobacteriaceae</taxon>
        <taxon>Pedobacter</taxon>
    </lineage>
</organism>
<protein>
    <submittedName>
        <fullName evidence="3">SDR family oxidoreductase</fullName>
    </submittedName>
</protein>
<dbReference type="AlphaFoldDB" id="A0A4R0NES0"/>
<dbReference type="Proteomes" id="UP000291117">
    <property type="component" value="Unassembled WGS sequence"/>
</dbReference>
<dbReference type="PRINTS" id="PR00080">
    <property type="entry name" value="SDRFAMILY"/>
</dbReference>
<accession>A0A4R0NES0</accession>
<gene>
    <name evidence="3" type="ORF">EZ444_03790</name>
</gene>
<dbReference type="InterPro" id="IPR036291">
    <property type="entry name" value="NAD(P)-bd_dom_sf"/>
</dbReference>
<dbReference type="PANTHER" id="PTHR43639:SF1">
    <property type="entry name" value="SHORT-CHAIN DEHYDROGENASE_REDUCTASE FAMILY PROTEIN"/>
    <property type="match status" value="1"/>
</dbReference>
<dbReference type="FunFam" id="3.40.50.720:FF:000084">
    <property type="entry name" value="Short-chain dehydrogenase reductase"/>
    <property type="match status" value="1"/>
</dbReference>
<name>A0A4R0NES0_9SPHI</name>
<keyword evidence="4" id="KW-1185">Reference proteome</keyword>
<dbReference type="Gene3D" id="3.40.50.720">
    <property type="entry name" value="NAD(P)-binding Rossmann-like Domain"/>
    <property type="match status" value="1"/>
</dbReference>
<dbReference type="EMBL" id="SJSM01000002">
    <property type="protein sequence ID" value="TCC98855.1"/>
    <property type="molecule type" value="Genomic_DNA"/>
</dbReference>
<evidence type="ECO:0000313" key="4">
    <source>
        <dbReference type="Proteomes" id="UP000291117"/>
    </source>
</evidence>
<evidence type="ECO:0000256" key="2">
    <source>
        <dbReference type="ARBA" id="ARBA00023002"/>
    </source>
</evidence>
<dbReference type="PRINTS" id="PR00081">
    <property type="entry name" value="GDHRDH"/>
</dbReference>
<comment type="caution">
    <text evidence="3">The sequence shown here is derived from an EMBL/GenBank/DDBJ whole genome shotgun (WGS) entry which is preliminary data.</text>
</comment>
<reference evidence="3 4" key="1">
    <citation type="submission" date="2019-02" db="EMBL/GenBank/DDBJ databases">
        <title>Pedobacter sp. RP-3-8 sp. nov., isolated from Arctic soil.</title>
        <authorList>
            <person name="Dahal R.H."/>
        </authorList>
    </citation>
    <scope>NUCLEOTIDE SEQUENCE [LARGE SCALE GENOMIC DNA]</scope>
    <source>
        <strain evidence="3 4">RP-3-8</strain>
    </source>
</reference>
<dbReference type="Pfam" id="PF13561">
    <property type="entry name" value="adh_short_C2"/>
    <property type="match status" value="1"/>
</dbReference>
<comment type="similarity">
    <text evidence="1">Belongs to the short-chain dehydrogenases/reductases (SDR) family.</text>
</comment>